<comment type="caution">
    <text evidence="2">The sequence shown here is derived from an EMBL/GenBank/DDBJ whole genome shotgun (WGS) entry which is preliminary data.</text>
</comment>
<evidence type="ECO:0000313" key="2">
    <source>
        <dbReference type="EMBL" id="PRO65842.1"/>
    </source>
</evidence>
<dbReference type="InterPro" id="IPR001173">
    <property type="entry name" value="Glyco_trans_2-like"/>
</dbReference>
<dbReference type="EMBL" id="PVNS01000006">
    <property type="protein sequence ID" value="PRO65842.1"/>
    <property type="molecule type" value="Genomic_DNA"/>
</dbReference>
<evidence type="ECO:0000259" key="1">
    <source>
        <dbReference type="Pfam" id="PF00535"/>
    </source>
</evidence>
<dbReference type="Pfam" id="PF00535">
    <property type="entry name" value="Glycos_transf_2"/>
    <property type="match status" value="1"/>
</dbReference>
<dbReference type="InterPro" id="IPR050834">
    <property type="entry name" value="Glycosyltransf_2"/>
</dbReference>
<gene>
    <name evidence="2" type="ORF">C6I21_08065</name>
</gene>
<name>A0A2P6MHS2_ALKUR</name>
<dbReference type="OrthoDB" id="9785185at2"/>
<dbReference type="Proteomes" id="UP000243650">
    <property type="component" value="Unassembled WGS sequence"/>
</dbReference>
<reference evidence="2 3" key="1">
    <citation type="submission" date="2018-03" db="EMBL/GenBank/DDBJ databases">
        <title>Bacillus urumqiensis sp. nov., a moderately haloalkaliphilic bacterium isolated from a salt lake.</title>
        <authorList>
            <person name="Zhao B."/>
            <person name="Liao Z."/>
        </authorList>
    </citation>
    <scope>NUCLEOTIDE SEQUENCE [LARGE SCALE GENOMIC DNA]</scope>
    <source>
        <strain evidence="2 3">BZ-SZ-XJ18</strain>
    </source>
</reference>
<sequence>MQVSVVIPTYNRSNTLTRAINSVLKQTYPVKEIIIVDDNSSDNTSEVIETFKDPRIRYLVNKENQGGAFSRNRGIVASEGDVIAFQDSDDEWVKEKLELQMPFIDKGTADVVCSSYNQIIQKKSNKIPQFDVKEDEDFYTKLLWGNFIGTPTIVAKKNVLISEMFDESLPRFQDWELMIRISHKYKIAFINSPLVDAYLQNNSLTRNDLNGIKALEIIMLKQNQFFIENNELKSHYYRMMALLSFDSKKNQKKYFSQAYMLNNKNLKLTIDFLLSQFNLFRLIEIIHKYKRR</sequence>
<dbReference type="PANTHER" id="PTHR43685:SF2">
    <property type="entry name" value="GLYCOSYLTRANSFERASE 2-LIKE DOMAIN-CONTAINING PROTEIN"/>
    <property type="match status" value="1"/>
</dbReference>
<dbReference type="SUPFAM" id="SSF53448">
    <property type="entry name" value="Nucleotide-diphospho-sugar transferases"/>
    <property type="match status" value="1"/>
</dbReference>
<dbReference type="CDD" id="cd00761">
    <property type="entry name" value="Glyco_tranf_GTA_type"/>
    <property type="match status" value="1"/>
</dbReference>
<dbReference type="Gene3D" id="3.90.550.10">
    <property type="entry name" value="Spore Coat Polysaccharide Biosynthesis Protein SpsA, Chain A"/>
    <property type="match status" value="1"/>
</dbReference>
<dbReference type="AlphaFoldDB" id="A0A2P6MHS2"/>
<keyword evidence="3" id="KW-1185">Reference proteome</keyword>
<feature type="domain" description="Glycosyltransferase 2-like" evidence="1">
    <location>
        <begin position="4"/>
        <end position="130"/>
    </location>
</feature>
<dbReference type="GO" id="GO:0016740">
    <property type="term" value="F:transferase activity"/>
    <property type="evidence" value="ECO:0007669"/>
    <property type="project" value="UniProtKB-KW"/>
</dbReference>
<keyword evidence="2" id="KW-0808">Transferase</keyword>
<dbReference type="PANTHER" id="PTHR43685">
    <property type="entry name" value="GLYCOSYLTRANSFERASE"/>
    <property type="match status" value="1"/>
</dbReference>
<accession>A0A2P6MHS2</accession>
<dbReference type="RefSeq" id="WP_105958938.1">
    <property type="nucleotide sequence ID" value="NZ_PVNS01000006.1"/>
</dbReference>
<dbReference type="InterPro" id="IPR029044">
    <property type="entry name" value="Nucleotide-diphossugar_trans"/>
</dbReference>
<protein>
    <submittedName>
        <fullName evidence="2">Glycosyltransferase family 2 protein</fullName>
    </submittedName>
</protein>
<organism evidence="2 3">
    <name type="scientific">Alkalicoccus urumqiensis</name>
    <name type="common">Bacillus urumqiensis</name>
    <dbReference type="NCBI Taxonomy" id="1548213"/>
    <lineage>
        <taxon>Bacteria</taxon>
        <taxon>Bacillati</taxon>
        <taxon>Bacillota</taxon>
        <taxon>Bacilli</taxon>
        <taxon>Bacillales</taxon>
        <taxon>Bacillaceae</taxon>
        <taxon>Alkalicoccus</taxon>
    </lineage>
</organism>
<evidence type="ECO:0000313" key="3">
    <source>
        <dbReference type="Proteomes" id="UP000243650"/>
    </source>
</evidence>
<proteinExistence type="predicted"/>